<dbReference type="PANTHER" id="PTHR22847:SF637">
    <property type="entry name" value="WD REPEAT DOMAIN 5B"/>
    <property type="match status" value="1"/>
</dbReference>
<name>A0A937RCN1_9ACTN</name>
<dbReference type="SUPFAM" id="SSF54211">
    <property type="entry name" value="Ribosomal protein S5 domain 2-like"/>
    <property type="match status" value="1"/>
</dbReference>
<keyword evidence="1" id="KW-0853">WD repeat</keyword>
<dbReference type="SUPFAM" id="SSF82171">
    <property type="entry name" value="DPP6 N-terminal domain-like"/>
    <property type="match status" value="2"/>
</dbReference>
<comment type="caution">
    <text evidence="4">The sequence shown here is derived from an EMBL/GenBank/DDBJ whole genome shotgun (WGS) entry which is preliminary data.</text>
</comment>
<dbReference type="InterPro" id="IPR014721">
    <property type="entry name" value="Ribsml_uS5_D2-typ_fold_subgr"/>
</dbReference>
<dbReference type="SMART" id="SM00320">
    <property type="entry name" value="WD40"/>
    <property type="match status" value="7"/>
</dbReference>
<dbReference type="Pfam" id="PF00400">
    <property type="entry name" value="WD40"/>
    <property type="match status" value="2"/>
</dbReference>
<dbReference type="EMBL" id="JAEACQ010000165">
    <property type="protein sequence ID" value="MBL7627995.1"/>
    <property type="molecule type" value="Genomic_DNA"/>
</dbReference>
<evidence type="ECO:0000256" key="1">
    <source>
        <dbReference type="ARBA" id="ARBA00022574"/>
    </source>
</evidence>
<accession>A0A937RCN1</accession>
<feature type="region of interest" description="Disordered" evidence="3">
    <location>
        <begin position="67"/>
        <end position="98"/>
    </location>
</feature>
<dbReference type="InterPro" id="IPR015943">
    <property type="entry name" value="WD40/YVTN_repeat-like_dom_sf"/>
</dbReference>
<keyword evidence="5" id="KW-1185">Reference proteome</keyword>
<evidence type="ECO:0000256" key="2">
    <source>
        <dbReference type="ARBA" id="ARBA00022737"/>
    </source>
</evidence>
<dbReference type="InterPro" id="IPR020568">
    <property type="entry name" value="Ribosomal_Su5_D2-typ_SF"/>
</dbReference>
<evidence type="ECO:0000313" key="5">
    <source>
        <dbReference type="Proteomes" id="UP000604475"/>
    </source>
</evidence>
<protein>
    <submittedName>
        <fullName evidence="4">Uncharacterized protein</fullName>
    </submittedName>
</protein>
<evidence type="ECO:0000313" key="4">
    <source>
        <dbReference type="EMBL" id="MBL7627995.1"/>
    </source>
</evidence>
<evidence type="ECO:0000256" key="3">
    <source>
        <dbReference type="SAM" id="MobiDB-lite"/>
    </source>
</evidence>
<sequence>MTATDSRPFPPGDDRTTPAADLSDLTGLHDRLVGAEQRWLELVAAARRAGAGALQALLPPSGESYAALAQSWDGPGPRGGESEPDDEAALLEPESPEASPDLSAARALLAVALGTVDHHRAEDCLQEAARRWALANLPAVDSGLPFPKALLAGPGAEALPFFAAAQATTGPYRGLLALAAARVLDQQPPVRRRLGLTVQVRLPVLFDRNVEGGTGVLHLRILDGGPAGLHPDPSTMAFFHGDEAFVTAARDAWTSSPLAEAGECVVWSVLDGDTPCNAIQQGSLGGAFAVALHELHRCRQPLRRLSPWRLRARCAVTGAIDSAGDELLSVDGYNRKIPAARDAKLRRVVVPKTSLDRGDVPKDDDLEILGAQNVRQAIQKARGLNRVLAAGLAVVLAILAVSGALIARSWSHEQDARAQADLERRRAAAEQLVGRADRVQENDPRLALRLGIAAQALDPATDYGSLLLETLASNPLSSSLEGDTWATVTDDGDYAITAAGESLQVWDVRDPTRPRRASSFTPSGDDPFLNRAMLAPDGNTLAIPVRTTGRFASSYQVTLWDLTSKSAPRALGAPFGHMSCLGALPLTSLAFSGDGRLLALAGDDGAVLWDVSDRAAPRQLGAPIPSQCTVALSADGRRLVANDDVLRLWDVSTPASPRLLDSVERTGSGFDPEYNADGGMWLSPDGTRLVVANRTLADTGAGGGRIGSADPPDLDDTKLWWFGIYNGSSLTFNAELSGADTPVLFTGDGALLTESDDHGIFLWNMSGGPERVNQEPLTGHVDGAQSMALSTKENVLVTADGDGVLLWRLDSWRVPRLGAPFAGGQGLVFSPDGETVLDEDGVLWDIRTAAAPKRRAGGLPASRERDSVDFSRDGGRLAISSDGQVTVWDVQGGARPSRIDSLPTGEADGSVLFSPDGKRIVVRFEREAIVWEPGIPGSSPRVVGLEGRETEAETFRAGDLLYVADRFWEVTDQPGSGALRPVGGPTGVRSCSQGGGCVPPAVVPYSRGKDAGLLEIRDQRVYIWLLDSARTLQKVGSLPLPEGPYPRVDSSADGSLVAVSGDSYRIELWDLSDPRSPRGLGAPLPGHVSYPTVAFSPDNGLMISSGRDFTIIWDIGNPASPRRLGPPLHRAGDPTHVEFSASGDVFFLSGVYTVAWDLSALNELRADPLPRACVAAGGGLTEDEWRLYAGDLPYQRTCDE</sequence>
<dbReference type="Gene3D" id="3.30.230.10">
    <property type="match status" value="1"/>
</dbReference>
<reference evidence="4" key="1">
    <citation type="submission" date="2020-12" db="EMBL/GenBank/DDBJ databases">
        <title>Genomic characterization of non-nitrogen-fixing Frankia strains.</title>
        <authorList>
            <person name="Carlos-Shanley C."/>
            <person name="Guerra T."/>
            <person name="Hahn D."/>
        </authorList>
    </citation>
    <scope>NUCLEOTIDE SEQUENCE</scope>
    <source>
        <strain evidence="4">CN6</strain>
    </source>
</reference>
<dbReference type="Proteomes" id="UP000604475">
    <property type="component" value="Unassembled WGS sequence"/>
</dbReference>
<dbReference type="RefSeq" id="WP_203001449.1">
    <property type="nucleotide sequence ID" value="NZ_JADWYU010000223.1"/>
</dbReference>
<proteinExistence type="predicted"/>
<dbReference type="InterPro" id="IPR001680">
    <property type="entry name" value="WD40_rpt"/>
</dbReference>
<dbReference type="Gene3D" id="2.130.10.10">
    <property type="entry name" value="YVTN repeat-like/Quinoprotein amine dehydrogenase"/>
    <property type="match status" value="3"/>
</dbReference>
<dbReference type="GO" id="GO:0042393">
    <property type="term" value="F:histone binding"/>
    <property type="evidence" value="ECO:0007669"/>
    <property type="project" value="TreeGrafter"/>
</dbReference>
<feature type="region of interest" description="Disordered" evidence="3">
    <location>
        <begin position="1"/>
        <end position="23"/>
    </location>
</feature>
<organism evidence="4 5">
    <name type="scientific">Frankia nepalensis</name>
    <dbReference type="NCBI Taxonomy" id="1836974"/>
    <lineage>
        <taxon>Bacteria</taxon>
        <taxon>Bacillati</taxon>
        <taxon>Actinomycetota</taxon>
        <taxon>Actinomycetes</taxon>
        <taxon>Frankiales</taxon>
        <taxon>Frankiaceae</taxon>
        <taxon>Frankia</taxon>
    </lineage>
</organism>
<dbReference type="AlphaFoldDB" id="A0A937RCN1"/>
<keyword evidence="2" id="KW-0677">Repeat</keyword>
<gene>
    <name evidence="4" type="ORF">I7412_12585</name>
</gene>
<dbReference type="PANTHER" id="PTHR22847">
    <property type="entry name" value="WD40 REPEAT PROTEIN"/>
    <property type="match status" value="1"/>
</dbReference>